<protein>
    <submittedName>
        <fullName evidence="2">Unannotated protein</fullName>
    </submittedName>
</protein>
<feature type="domain" description="AFP-like" evidence="1">
    <location>
        <begin position="310"/>
        <end position="363"/>
    </location>
</feature>
<dbReference type="Gene3D" id="3.90.1210.10">
    <property type="entry name" value="Antifreeze-like/N-acetylneuraminic acid synthase C-terminal domain"/>
    <property type="match status" value="1"/>
</dbReference>
<organism evidence="2">
    <name type="scientific">freshwater metagenome</name>
    <dbReference type="NCBI Taxonomy" id="449393"/>
    <lineage>
        <taxon>unclassified sequences</taxon>
        <taxon>metagenomes</taxon>
        <taxon>ecological metagenomes</taxon>
    </lineage>
</organism>
<dbReference type="Pfam" id="PF08666">
    <property type="entry name" value="SAF"/>
    <property type="match status" value="1"/>
</dbReference>
<dbReference type="InterPro" id="IPR051690">
    <property type="entry name" value="PseI-like"/>
</dbReference>
<accession>A0A6J7LFN5</accession>
<proteinExistence type="predicted"/>
<dbReference type="NCBIfam" id="TIGR03569">
    <property type="entry name" value="NeuB_NnaB"/>
    <property type="match status" value="1"/>
</dbReference>
<dbReference type="GO" id="GO:0047444">
    <property type="term" value="F:N-acylneuraminate-9-phosphate synthase activity"/>
    <property type="evidence" value="ECO:0007669"/>
    <property type="project" value="TreeGrafter"/>
</dbReference>
<sequence>MAVLSDHVTVIAEAGVNHNGDIDLALALVDAAQDAGADVVKFQTFTTENIVLPSAPKAEYQTRTTSVGESQFDMLKGLELSTEDHVRLLERAEQRGIEFLSTPFDRQSLRFLVDELGLARIKLPSSDLRNLPLLMDAARSGAQIILSTGMASLGEVEHSLKALTFGLSRTGLPSRQLDFDDAYADPQAREMLAGRLVLLHCTSDYPTSIDDVNLRAMATIKSAFGIRVGYSDHTTGTAVAQAAVALGACVIEKHLTLDRTMSGPDHAASCEPAEFAGLIRGIRDVERALGSATKSPTPAELANRRTMRKGLYAARTVAAGTIITEADLAIVRPQSIEGPESYYEWLGQVAPRSFSAGDQISWT</sequence>
<dbReference type="InterPro" id="IPR020007">
    <property type="entry name" value="NeuB/NeuA"/>
</dbReference>
<evidence type="ECO:0000313" key="2">
    <source>
        <dbReference type="EMBL" id="CAB4967310.1"/>
    </source>
</evidence>
<dbReference type="GO" id="GO:0016051">
    <property type="term" value="P:carbohydrate biosynthetic process"/>
    <property type="evidence" value="ECO:0007669"/>
    <property type="project" value="InterPro"/>
</dbReference>
<dbReference type="InterPro" id="IPR013974">
    <property type="entry name" value="SAF"/>
</dbReference>
<dbReference type="SMART" id="SM00858">
    <property type="entry name" value="SAF"/>
    <property type="match status" value="1"/>
</dbReference>
<dbReference type="InterPro" id="IPR006190">
    <property type="entry name" value="SAF_AFP_Neu5Ac"/>
</dbReference>
<dbReference type="SUPFAM" id="SSF51569">
    <property type="entry name" value="Aldolase"/>
    <property type="match status" value="1"/>
</dbReference>
<dbReference type="Pfam" id="PF03102">
    <property type="entry name" value="NeuB"/>
    <property type="match status" value="1"/>
</dbReference>
<evidence type="ECO:0000259" key="1">
    <source>
        <dbReference type="PROSITE" id="PS50844"/>
    </source>
</evidence>
<gene>
    <name evidence="2" type="ORF">UFOPK3772_02938</name>
</gene>
<dbReference type="AlphaFoldDB" id="A0A6J7LFN5"/>
<reference evidence="2" key="1">
    <citation type="submission" date="2020-05" db="EMBL/GenBank/DDBJ databases">
        <authorList>
            <person name="Chiriac C."/>
            <person name="Salcher M."/>
            <person name="Ghai R."/>
            <person name="Kavagutti S V."/>
        </authorList>
    </citation>
    <scope>NUCLEOTIDE SEQUENCE</scope>
</reference>
<dbReference type="EMBL" id="CAFBNE010000138">
    <property type="protein sequence ID" value="CAB4967310.1"/>
    <property type="molecule type" value="Genomic_DNA"/>
</dbReference>
<dbReference type="InterPro" id="IPR057736">
    <property type="entry name" value="SAF_PseI/NeuA/NeuB"/>
</dbReference>
<dbReference type="Gene3D" id="3.20.20.70">
    <property type="entry name" value="Aldolase class I"/>
    <property type="match status" value="1"/>
</dbReference>
<dbReference type="InterPro" id="IPR013132">
    <property type="entry name" value="PseI/NeuA/B-like_N"/>
</dbReference>
<dbReference type="InterPro" id="IPR036732">
    <property type="entry name" value="AFP_Neu5c_C_sf"/>
</dbReference>
<dbReference type="CDD" id="cd11615">
    <property type="entry name" value="SAF_NeuB_like"/>
    <property type="match status" value="1"/>
</dbReference>
<dbReference type="InterPro" id="IPR013785">
    <property type="entry name" value="Aldolase_TIM"/>
</dbReference>
<name>A0A6J7LFN5_9ZZZZ</name>
<dbReference type="PANTHER" id="PTHR42966:SF1">
    <property type="entry name" value="SIALIC ACID SYNTHASE"/>
    <property type="match status" value="1"/>
</dbReference>
<dbReference type="PANTHER" id="PTHR42966">
    <property type="entry name" value="N-ACETYLNEURAMINATE SYNTHASE"/>
    <property type="match status" value="1"/>
</dbReference>
<dbReference type="PROSITE" id="PS50844">
    <property type="entry name" value="AFP_LIKE"/>
    <property type="match status" value="1"/>
</dbReference>
<dbReference type="SUPFAM" id="SSF51269">
    <property type="entry name" value="AFP III-like domain"/>
    <property type="match status" value="1"/>
</dbReference>